<dbReference type="PANTHER" id="PTHR13947:SF37">
    <property type="entry name" value="LD18367P"/>
    <property type="match status" value="1"/>
</dbReference>
<evidence type="ECO:0000313" key="4">
    <source>
        <dbReference type="Proteomes" id="UP001203665"/>
    </source>
</evidence>
<sequence>MRIKLVSLQTVEKAKSIILDGLKERFSVFDTTYNTDLQDLLMSYNGEDRKLFIGEKQGEVVCTGALTKRSNHVVGIERVSVDIQWRNQGFAKRMISHLENEAHKQSYSKLIVETSDHWHSAIHLYKTCGYHEVQRKHNCIYFEKLLSQRRKYDEC</sequence>
<feature type="domain" description="N-acetyltransferase" evidence="2">
    <location>
        <begin position="1"/>
        <end position="147"/>
    </location>
</feature>
<proteinExistence type="predicted"/>
<evidence type="ECO:0000313" key="3">
    <source>
        <dbReference type="EMBL" id="MCM2676631.1"/>
    </source>
</evidence>
<comment type="caution">
    <text evidence="3">The sequence shown here is derived from an EMBL/GenBank/DDBJ whole genome shotgun (WGS) entry which is preliminary data.</text>
</comment>
<dbReference type="RefSeq" id="WP_251609470.1">
    <property type="nucleotide sequence ID" value="NZ_JAMQJY010000002.1"/>
</dbReference>
<gene>
    <name evidence="3" type="ORF">NDM98_14910</name>
</gene>
<dbReference type="PANTHER" id="PTHR13947">
    <property type="entry name" value="GNAT FAMILY N-ACETYLTRANSFERASE"/>
    <property type="match status" value="1"/>
</dbReference>
<accession>A0ABT0XL62</accession>
<dbReference type="Pfam" id="PF00583">
    <property type="entry name" value="Acetyltransf_1"/>
    <property type="match status" value="1"/>
</dbReference>
<keyword evidence="1" id="KW-0808">Transferase</keyword>
<organism evidence="3 4">
    <name type="scientific">Alkalicoccobacillus plakortidis</name>
    <dbReference type="NCBI Taxonomy" id="444060"/>
    <lineage>
        <taxon>Bacteria</taxon>
        <taxon>Bacillati</taxon>
        <taxon>Bacillota</taxon>
        <taxon>Bacilli</taxon>
        <taxon>Bacillales</taxon>
        <taxon>Bacillaceae</taxon>
        <taxon>Alkalicoccobacillus</taxon>
    </lineage>
</organism>
<dbReference type="CDD" id="cd04301">
    <property type="entry name" value="NAT_SF"/>
    <property type="match status" value="1"/>
</dbReference>
<evidence type="ECO:0000259" key="2">
    <source>
        <dbReference type="PROSITE" id="PS51186"/>
    </source>
</evidence>
<reference evidence="3" key="1">
    <citation type="submission" date="2022-06" db="EMBL/GenBank/DDBJ databases">
        <title>Alkalicoccobacillus porphyridii sp. nov., isolated from a marine red alga, Porphyridium purpureum and reclassification of Shouchella plakortidis and Shouchella gibsonii as Alkalicoccobacillus plakortidis comb. nov. and Alkalicoccobacillus gibsonii comb. nov.</title>
        <authorList>
            <person name="Kim K.H."/>
            <person name="Lee J.K."/>
            <person name="Han D.M."/>
            <person name="Baek J.H."/>
            <person name="Jeon C.O."/>
        </authorList>
    </citation>
    <scope>NUCLEOTIDE SEQUENCE</scope>
    <source>
        <strain evidence="3">DSM 19153</strain>
    </source>
</reference>
<dbReference type="InterPro" id="IPR050769">
    <property type="entry name" value="NAT_camello-type"/>
</dbReference>
<dbReference type="PROSITE" id="PS51186">
    <property type="entry name" value="GNAT"/>
    <property type="match status" value="1"/>
</dbReference>
<dbReference type="InterPro" id="IPR000182">
    <property type="entry name" value="GNAT_dom"/>
</dbReference>
<dbReference type="EMBL" id="JAMQJY010000002">
    <property type="protein sequence ID" value="MCM2676631.1"/>
    <property type="molecule type" value="Genomic_DNA"/>
</dbReference>
<dbReference type="InterPro" id="IPR016181">
    <property type="entry name" value="Acyl_CoA_acyltransferase"/>
</dbReference>
<protein>
    <submittedName>
        <fullName evidence="3">GNAT family N-acetyltransferase</fullName>
    </submittedName>
</protein>
<dbReference type="SUPFAM" id="SSF55729">
    <property type="entry name" value="Acyl-CoA N-acyltransferases (Nat)"/>
    <property type="match status" value="1"/>
</dbReference>
<keyword evidence="4" id="KW-1185">Reference proteome</keyword>
<dbReference type="Gene3D" id="3.40.630.30">
    <property type="match status" value="1"/>
</dbReference>
<evidence type="ECO:0000256" key="1">
    <source>
        <dbReference type="ARBA" id="ARBA00022679"/>
    </source>
</evidence>
<name>A0ABT0XL62_9BACI</name>
<dbReference type="Proteomes" id="UP001203665">
    <property type="component" value="Unassembled WGS sequence"/>
</dbReference>